<evidence type="ECO:0000313" key="1">
    <source>
        <dbReference type="Proteomes" id="UP000887565"/>
    </source>
</evidence>
<keyword evidence="1" id="KW-1185">Reference proteome</keyword>
<sequence length="68" mass="8055">MCVTDSYMLKNLKPSKSNRAKLRDYYTSQYGALQCRMAQYAVFELLNQFFLNDRRSCASARELSKIWM</sequence>
<dbReference type="AlphaFoldDB" id="A0A915KX29"/>
<name>A0A915KX29_ROMCU</name>
<reference evidence="2" key="1">
    <citation type="submission" date="2022-11" db="UniProtKB">
        <authorList>
            <consortium name="WormBaseParasite"/>
        </authorList>
    </citation>
    <scope>IDENTIFICATION</scope>
</reference>
<dbReference type="Proteomes" id="UP000887565">
    <property type="component" value="Unplaced"/>
</dbReference>
<protein>
    <submittedName>
        <fullName evidence="2">Uncharacterized protein</fullName>
    </submittedName>
</protein>
<evidence type="ECO:0000313" key="2">
    <source>
        <dbReference type="WBParaSite" id="nRc.2.0.1.t43507-RA"/>
    </source>
</evidence>
<proteinExistence type="predicted"/>
<dbReference type="WBParaSite" id="nRc.2.0.1.t43507-RA">
    <property type="protein sequence ID" value="nRc.2.0.1.t43507-RA"/>
    <property type="gene ID" value="nRc.2.0.1.g43507"/>
</dbReference>
<organism evidence="1 2">
    <name type="scientific">Romanomermis culicivorax</name>
    <name type="common">Nematode worm</name>
    <dbReference type="NCBI Taxonomy" id="13658"/>
    <lineage>
        <taxon>Eukaryota</taxon>
        <taxon>Metazoa</taxon>
        <taxon>Ecdysozoa</taxon>
        <taxon>Nematoda</taxon>
        <taxon>Enoplea</taxon>
        <taxon>Dorylaimia</taxon>
        <taxon>Mermithida</taxon>
        <taxon>Mermithoidea</taxon>
        <taxon>Mermithidae</taxon>
        <taxon>Romanomermis</taxon>
    </lineage>
</organism>
<accession>A0A915KX29</accession>